<dbReference type="InterPro" id="IPR021401">
    <property type="entry name" value="DUF3040"/>
</dbReference>
<accession>A0ABN2P557</accession>
<comment type="caution">
    <text evidence="3">The sequence shown here is derived from an EMBL/GenBank/DDBJ whole genome shotgun (WGS) entry which is preliminary data.</text>
</comment>
<evidence type="ECO:0000256" key="2">
    <source>
        <dbReference type="SAM" id="Phobius"/>
    </source>
</evidence>
<keyword evidence="2" id="KW-0472">Membrane</keyword>
<dbReference type="Proteomes" id="UP001501612">
    <property type="component" value="Unassembled WGS sequence"/>
</dbReference>
<proteinExistence type="predicted"/>
<dbReference type="EMBL" id="BAAAMY010000002">
    <property type="protein sequence ID" value="GAA1912025.1"/>
    <property type="molecule type" value="Genomic_DNA"/>
</dbReference>
<dbReference type="Pfam" id="PF11239">
    <property type="entry name" value="DUF3040"/>
    <property type="match status" value="1"/>
</dbReference>
<feature type="compositionally biased region" description="Basic residues" evidence="1">
    <location>
        <begin position="118"/>
        <end position="132"/>
    </location>
</feature>
<keyword evidence="2" id="KW-1133">Transmembrane helix</keyword>
<feature type="compositionally biased region" description="Basic and acidic residues" evidence="1">
    <location>
        <begin position="141"/>
        <end position="154"/>
    </location>
</feature>
<feature type="transmembrane region" description="Helical" evidence="2">
    <location>
        <begin position="42"/>
        <end position="60"/>
    </location>
</feature>
<gene>
    <name evidence="3" type="ORF">GCM10009737_11910</name>
</gene>
<evidence type="ECO:0000256" key="1">
    <source>
        <dbReference type="SAM" id="MobiDB-lite"/>
    </source>
</evidence>
<keyword evidence="2" id="KW-0812">Transmembrane</keyword>
<evidence type="ECO:0000313" key="3">
    <source>
        <dbReference type="EMBL" id="GAA1912025.1"/>
    </source>
</evidence>
<dbReference type="RefSeq" id="WP_344005054.1">
    <property type="nucleotide sequence ID" value="NZ_BAAAMY010000002.1"/>
</dbReference>
<feature type="region of interest" description="Disordered" evidence="1">
    <location>
        <begin position="87"/>
        <end position="154"/>
    </location>
</feature>
<feature type="transmembrane region" description="Helical" evidence="2">
    <location>
        <begin position="66"/>
        <end position="86"/>
    </location>
</feature>
<evidence type="ECO:0000313" key="4">
    <source>
        <dbReference type="Proteomes" id="UP001501612"/>
    </source>
</evidence>
<keyword evidence="4" id="KW-1185">Reference proteome</keyword>
<name>A0ABN2P557_9ACTN</name>
<organism evidence="3 4">
    <name type="scientific">Nocardioides lentus</name>
    <dbReference type="NCBI Taxonomy" id="338077"/>
    <lineage>
        <taxon>Bacteria</taxon>
        <taxon>Bacillati</taxon>
        <taxon>Actinomycetota</taxon>
        <taxon>Actinomycetes</taxon>
        <taxon>Propionibacteriales</taxon>
        <taxon>Nocardioidaceae</taxon>
        <taxon>Nocardioides</taxon>
    </lineage>
</organism>
<reference evidence="3 4" key="1">
    <citation type="journal article" date="2019" name="Int. J. Syst. Evol. Microbiol.">
        <title>The Global Catalogue of Microorganisms (GCM) 10K type strain sequencing project: providing services to taxonomists for standard genome sequencing and annotation.</title>
        <authorList>
            <consortium name="The Broad Institute Genomics Platform"/>
            <consortium name="The Broad Institute Genome Sequencing Center for Infectious Disease"/>
            <person name="Wu L."/>
            <person name="Ma J."/>
        </authorList>
    </citation>
    <scope>NUCLEOTIDE SEQUENCE [LARGE SCALE GENOMIC DNA]</scope>
    <source>
        <strain evidence="3 4">JCM 14046</strain>
    </source>
</reference>
<protein>
    <submittedName>
        <fullName evidence="3">Spore wall synthesis complex protein</fullName>
    </submittedName>
</protein>
<sequence>MPLSEEELRMLEQMERALVEEDPKLASTMRGTTLRRAARRRAIGAGVVFLGGVAVLMGGAVSGYTVVGIVGFVIMLASATLAVAAVRSRQAGTAESDEQRADPTAGPGAFTLIEGGRSRGRGGRAPRQKRGRPGGSGSFMERMEQRWRRRRDNG</sequence>